<feature type="transmembrane region" description="Helical" evidence="5">
    <location>
        <begin position="234"/>
        <end position="259"/>
    </location>
</feature>
<evidence type="ECO:0000313" key="8">
    <source>
        <dbReference type="Proteomes" id="UP000186058"/>
    </source>
</evidence>
<comment type="caution">
    <text evidence="7">The sequence shown here is derived from an EMBL/GenBank/DDBJ whole genome shotgun (WGS) entry which is preliminary data.</text>
</comment>
<gene>
    <name evidence="7" type="ORF">A3844_27790</name>
</gene>
<feature type="transmembrane region" description="Helical" evidence="5">
    <location>
        <begin position="271"/>
        <end position="294"/>
    </location>
</feature>
<dbReference type="InterPro" id="IPR013525">
    <property type="entry name" value="ABC2_TM"/>
</dbReference>
<dbReference type="Pfam" id="PF12698">
    <property type="entry name" value="ABC2_membrane_3"/>
    <property type="match status" value="1"/>
</dbReference>
<name>A0ABX3EG72_9BACL</name>
<evidence type="ECO:0000256" key="4">
    <source>
        <dbReference type="ARBA" id="ARBA00023136"/>
    </source>
</evidence>
<reference evidence="7 8" key="1">
    <citation type="submission" date="2016-03" db="EMBL/GenBank/DDBJ databases">
        <authorList>
            <person name="Sant'Anna F.H."/>
            <person name="Ambrosini A."/>
            <person name="Souza R."/>
            <person name="Bach E."/>
            <person name="Fernandes G."/>
            <person name="Balsanelli E."/>
            <person name="Baura V.A."/>
            <person name="Souza E.M."/>
            <person name="Passaglia L."/>
        </authorList>
    </citation>
    <scope>NUCLEOTIDE SEQUENCE [LARGE SCALE GENOMIC DNA]</scope>
    <source>
        <strain evidence="7 8">P26E</strain>
    </source>
</reference>
<keyword evidence="2 5" id="KW-0812">Transmembrane</keyword>
<evidence type="ECO:0000256" key="1">
    <source>
        <dbReference type="ARBA" id="ARBA00004141"/>
    </source>
</evidence>
<dbReference type="Gene3D" id="3.40.1710.10">
    <property type="entry name" value="abc type-2 transporter like domain"/>
    <property type="match status" value="1"/>
</dbReference>
<feature type="domain" description="ABC-2 type transporter transmembrane" evidence="6">
    <location>
        <begin position="19"/>
        <end position="365"/>
    </location>
</feature>
<feature type="transmembrane region" description="Helical" evidence="5">
    <location>
        <begin position="193"/>
        <end position="213"/>
    </location>
</feature>
<evidence type="ECO:0000256" key="3">
    <source>
        <dbReference type="ARBA" id="ARBA00022989"/>
    </source>
</evidence>
<dbReference type="EMBL" id="LVWI01000088">
    <property type="protein sequence ID" value="OKP79973.1"/>
    <property type="molecule type" value="Genomic_DNA"/>
</dbReference>
<keyword evidence="3 5" id="KW-1133">Transmembrane helix</keyword>
<evidence type="ECO:0000259" key="6">
    <source>
        <dbReference type="Pfam" id="PF12698"/>
    </source>
</evidence>
<feature type="transmembrane region" description="Helical" evidence="5">
    <location>
        <begin position="12"/>
        <end position="34"/>
    </location>
</feature>
<accession>A0ABX3EG72</accession>
<keyword evidence="4 5" id="KW-0472">Membrane</keyword>
<protein>
    <recommendedName>
        <fullName evidence="6">ABC-2 type transporter transmembrane domain-containing protein</fullName>
    </recommendedName>
</protein>
<comment type="subcellular location">
    <subcellularLocation>
        <location evidence="1">Membrane</location>
        <topology evidence="1">Multi-pass membrane protein</topology>
    </subcellularLocation>
</comment>
<evidence type="ECO:0000256" key="5">
    <source>
        <dbReference type="SAM" id="Phobius"/>
    </source>
</evidence>
<dbReference type="PANTHER" id="PTHR43077">
    <property type="entry name" value="TRANSPORT PERMEASE YVFS-RELATED"/>
    <property type="match status" value="1"/>
</dbReference>
<feature type="transmembrane region" description="Helical" evidence="5">
    <location>
        <begin position="352"/>
        <end position="370"/>
    </location>
</feature>
<dbReference type="Proteomes" id="UP000186058">
    <property type="component" value="Unassembled WGS sequence"/>
</dbReference>
<evidence type="ECO:0000313" key="7">
    <source>
        <dbReference type="EMBL" id="OKP79973.1"/>
    </source>
</evidence>
<dbReference type="PANTHER" id="PTHR43077:SF10">
    <property type="entry name" value="TRANSPORT PERMEASE PROTEIN"/>
    <property type="match status" value="1"/>
</dbReference>
<sequence length="387" mass="41835">MSISLLKKFLKQPVTIVGIITALLFQVFFSLIWVTGYDHVTDRVNQMSIAIVNEDGTAAQPIMDGISSSLKFRLETDLTLQEAKDAMNRRGIRMIINIPQGFTKQLSNPGEQAELDYLINQSNPQMVSNAMQTVAAQITAALNKQTTMQGLQQALAAMQLPAAQAGILKSGISSRINANVKITNPTTNFAQTMVPLMIVTASFTGSMLLAMNLNRASVNLSAQAGKWQRFAARFIIMGTVAFLASLISTTLINSLGIPFTTGYFATWMFEFLIILACMTLAQLSLVLFGDAGAWMNIGLLSIQMLSSGATIPREILSPFYVWIGQFFPARYAVDGMLDLVIGGQGIGHDVLALVYIAIACTLLSAVVTAVRRAPKKILVEATSPSSP</sequence>
<evidence type="ECO:0000256" key="2">
    <source>
        <dbReference type="ARBA" id="ARBA00022692"/>
    </source>
</evidence>
<keyword evidence="8" id="KW-1185">Reference proteome</keyword>
<dbReference type="RefSeq" id="WP_074109236.1">
    <property type="nucleotide sequence ID" value="NZ_LVWI01000088.1"/>
</dbReference>
<dbReference type="InterPro" id="IPR051328">
    <property type="entry name" value="T7SS_ABC-Transporter"/>
</dbReference>
<organism evidence="7 8">
    <name type="scientific">Paenibacillus helianthi</name>
    <dbReference type="NCBI Taxonomy" id="1349432"/>
    <lineage>
        <taxon>Bacteria</taxon>
        <taxon>Bacillati</taxon>
        <taxon>Bacillota</taxon>
        <taxon>Bacilli</taxon>
        <taxon>Bacillales</taxon>
        <taxon>Paenibacillaceae</taxon>
        <taxon>Paenibacillus</taxon>
    </lineage>
</organism>
<proteinExistence type="predicted"/>